<feature type="binding site" evidence="7">
    <location>
        <begin position="88"/>
        <end position="91"/>
    </location>
    <ligand>
        <name>FMN</name>
        <dbReference type="ChEBI" id="CHEBI:58210"/>
    </ligand>
</feature>
<dbReference type="NCBIfam" id="NF004685">
    <property type="entry name" value="PRK06029.1"/>
    <property type="match status" value="1"/>
</dbReference>
<dbReference type="InterPro" id="IPR036551">
    <property type="entry name" value="Flavin_trans-like"/>
</dbReference>
<reference evidence="10" key="1">
    <citation type="submission" date="2018-08" db="EMBL/GenBank/DDBJ databases">
        <authorList>
            <person name="Kim S.-J."/>
            <person name="Jung G.-Y."/>
        </authorList>
    </citation>
    <scope>NUCLEOTIDE SEQUENCE [LARGE SCALE GENOMIC DNA]</scope>
    <source>
        <strain evidence="10">GY_H</strain>
    </source>
</reference>
<comment type="function">
    <text evidence="7">Flavin prenyltransferase that catalyzes the synthesis of the prenylated FMN cofactor (prenyl-FMN) for 4-hydroxy-3-polyprenylbenzoic acid decarboxylase UbiD. The prenyltransferase is metal-independent and links a dimethylallyl moiety from dimethylallyl monophosphate (DMAP) to the flavin N5 and C6 atoms of FMN.</text>
</comment>
<comment type="catalytic activity">
    <reaction evidence="5 7">
        <text>dimethylallyl phosphate + FMNH2 = prenylated FMNH2 + phosphate</text>
        <dbReference type="Rhea" id="RHEA:37743"/>
        <dbReference type="ChEBI" id="CHEBI:43474"/>
        <dbReference type="ChEBI" id="CHEBI:57618"/>
        <dbReference type="ChEBI" id="CHEBI:87467"/>
        <dbReference type="ChEBI" id="CHEBI:88052"/>
        <dbReference type="EC" id="2.5.1.129"/>
    </reaction>
</comment>
<evidence type="ECO:0000259" key="8">
    <source>
        <dbReference type="Pfam" id="PF02441"/>
    </source>
</evidence>
<comment type="similarity">
    <text evidence="6 7">Belongs to the UbiX/PAD1 family.</text>
</comment>
<dbReference type="Gene3D" id="3.40.50.1950">
    <property type="entry name" value="Flavin prenyltransferase-like"/>
    <property type="match status" value="1"/>
</dbReference>
<keyword evidence="3 7" id="KW-0288">FMN</keyword>
<dbReference type="FunFam" id="3.40.50.1950:FF:000001">
    <property type="entry name" value="Flavin prenyltransferase UbiX"/>
    <property type="match status" value="1"/>
</dbReference>
<dbReference type="InterPro" id="IPR004507">
    <property type="entry name" value="UbiX-like"/>
</dbReference>
<dbReference type="EC" id="2.5.1.129" evidence="7"/>
<dbReference type="RefSeq" id="WP_115516568.1">
    <property type="nucleotide sequence ID" value="NZ_QRGO01000001.1"/>
</dbReference>
<evidence type="ECO:0000256" key="1">
    <source>
        <dbReference type="ARBA" id="ARBA00022602"/>
    </source>
</evidence>
<sequence length="194" mass="20857">MTKRIIVGISGASGAILGIRTLEALRAAGLETHLVVSKSALLTISSETDYTAAQVRDLADVTYKSENIGAAIASGSFRTLGMIVIPCSIRSLSEIAYGNTTTLLTRAADVVLKERRKLVLVVRETPLHLGHLKTMERAAEIGAVIAPFMPAFYTRPQTIDDIVNHTVGRVLDQFDIDTGAIKRWGEQVPAIGES</sequence>
<evidence type="ECO:0000256" key="7">
    <source>
        <dbReference type="HAMAP-Rule" id="MF_01984"/>
    </source>
</evidence>
<dbReference type="PANTHER" id="PTHR43374">
    <property type="entry name" value="FLAVIN PRENYLTRANSFERASE"/>
    <property type="match status" value="1"/>
</dbReference>
<keyword evidence="4 7" id="KW-0808">Transferase</keyword>
<feature type="binding site" evidence="7">
    <location>
        <position position="169"/>
    </location>
    <ligand>
        <name>dimethylallyl phosphate</name>
        <dbReference type="ChEBI" id="CHEBI:88052"/>
    </ligand>
</feature>
<keyword evidence="1 7" id="KW-0637">Prenyltransferase</keyword>
<dbReference type="Proteomes" id="UP000263993">
    <property type="component" value="Unassembled WGS sequence"/>
</dbReference>
<dbReference type="NCBIfam" id="TIGR00421">
    <property type="entry name" value="ubiX_pad"/>
    <property type="match status" value="1"/>
</dbReference>
<feature type="binding site" evidence="7">
    <location>
        <position position="153"/>
    </location>
    <ligand>
        <name>dimethylallyl phosphate</name>
        <dbReference type="ChEBI" id="CHEBI:88052"/>
    </ligand>
</feature>
<dbReference type="GO" id="GO:0016831">
    <property type="term" value="F:carboxy-lyase activity"/>
    <property type="evidence" value="ECO:0007669"/>
    <property type="project" value="TreeGrafter"/>
</dbReference>
<name>A0A371BAW9_9BRAD</name>
<comment type="caution">
    <text evidence="7">Lacks conserved residue(s) required for the propagation of feature annotation.</text>
</comment>
<dbReference type="InterPro" id="IPR003382">
    <property type="entry name" value="Flavoprotein"/>
</dbReference>
<dbReference type="HAMAP" id="MF_01984">
    <property type="entry name" value="ubiX_pad"/>
    <property type="match status" value="1"/>
</dbReference>
<feature type="binding site" evidence="7">
    <location>
        <position position="37"/>
    </location>
    <ligand>
        <name>FMN</name>
        <dbReference type="ChEBI" id="CHEBI:58210"/>
    </ligand>
</feature>
<dbReference type="EMBL" id="QRGO01000001">
    <property type="protein sequence ID" value="RDV04543.1"/>
    <property type="molecule type" value="Genomic_DNA"/>
</dbReference>
<accession>A0A371BAW9</accession>
<keyword evidence="2 7" id="KW-0285">Flavoprotein</keyword>
<dbReference type="GO" id="GO:0106141">
    <property type="term" value="F:flavin prenyltransferase activity"/>
    <property type="evidence" value="ECO:0007669"/>
    <property type="project" value="UniProtKB-EC"/>
</dbReference>
<proteinExistence type="inferred from homology"/>
<evidence type="ECO:0000313" key="10">
    <source>
        <dbReference type="Proteomes" id="UP000263993"/>
    </source>
</evidence>
<evidence type="ECO:0000256" key="6">
    <source>
        <dbReference type="ARBA" id="ARBA00060793"/>
    </source>
</evidence>
<dbReference type="PANTHER" id="PTHR43374:SF1">
    <property type="entry name" value="FLAVIN PRENYLTRANSFERASE PAD1, MITOCHONDRIAL"/>
    <property type="match status" value="1"/>
</dbReference>
<feature type="binding site" evidence="7">
    <location>
        <position position="123"/>
    </location>
    <ligand>
        <name>FMN</name>
        <dbReference type="ChEBI" id="CHEBI:58210"/>
    </ligand>
</feature>
<dbReference type="OrthoDB" id="9781577at2"/>
<comment type="caution">
    <text evidence="9">The sequence shown here is derived from an EMBL/GenBank/DDBJ whole genome shotgun (WGS) entry which is preliminary data.</text>
</comment>
<protein>
    <recommendedName>
        <fullName evidence="7">Flavin prenyltransferase UbiX</fullName>
        <ecNumber evidence="7">2.5.1.129</ecNumber>
    </recommendedName>
</protein>
<evidence type="ECO:0000256" key="2">
    <source>
        <dbReference type="ARBA" id="ARBA00022630"/>
    </source>
</evidence>
<feature type="domain" description="Flavoprotein" evidence="8">
    <location>
        <begin position="3"/>
        <end position="174"/>
    </location>
</feature>
<evidence type="ECO:0000256" key="5">
    <source>
        <dbReference type="ARBA" id="ARBA00050612"/>
    </source>
</evidence>
<evidence type="ECO:0000256" key="3">
    <source>
        <dbReference type="ARBA" id="ARBA00022643"/>
    </source>
</evidence>
<dbReference type="Pfam" id="PF02441">
    <property type="entry name" value="Flavoprotein"/>
    <property type="match status" value="1"/>
</dbReference>
<dbReference type="AlphaFoldDB" id="A0A371BAW9"/>
<evidence type="ECO:0000256" key="4">
    <source>
        <dbReference type="ARBA" id="ARBA00022679"/>
    </source>
</evidence>
<gene>
    <name evidence="7" type="primary">ubiX</name>
    <name evidence="9" type="ORF">DXH78_08175</name>
</gene>
<dbReference type="SUPFAM" id="SSF52507">
    <property type="entry name" value="Homo-oligomeric flavin-containing Cys decarboxylases, HFCD"/>
    <property type="match status" value="1"/>
</dbReference>
<organism evidence="9 10">
    <name type="scientific">Undibacter mobilis</name>
    <dbReference type="NCBI Taxonomy" id="2292256"/>
    <lineage>
        <taxon>Bacteria</taxon>
        <taxon>Pseudomonadati</taxon>
        <taxon>Pseudomonadota</taxon>
        <taxon>Alphaproteobacteria</taxon>
        <taxon>Hyphomicrobiales</taxon>
        <taxon>Nitrobacteraceae</taxon>
        <taxon>Undibacter</taxon>
    </lineage>
</organism>
<evidence type="ECO:0000313" key="9">
    <source>
        <dbReference type="EMBL" id="RDV04543.1"/>
    </source>
</evidence>
<keyword evidence="10" id="KW-1185">Reference proteome</keyword>
<feature type="binding site" evidence="7">
    <location>
        <begin position="11"/>
        <end position="13"/>
    </location>
    <ligand>
        <name>FMN</name>
        <dbReference type="ChEBI" id="CHEBI:58210"/>
    </ligand>
</feature>